<gene>
    <name evidence="1" type="ORF">OJ962_30970</name>
</gene>
<organism evidence="1 2">
    <name type="scientific">Solirubrobacter deserti</name>
    <dbReference type="NCBI Taxonomy" id="2282478"/>
    <lineage>
        <taxon>Bacteria</taxon>
        <taxon>Bacillati</taxon>
        <taxon>Actinomycetota</taxon>
        <taxon>Thermoleophilia</taxon>
        <taxon>Solirubrobacterales</taxon>
        <taxon>Solirubrobacteraceae</taxon>
        <taxon>Solirubrobacter</taxon>
    </lineage>
</organism>
<protein>
    <submittedName>
        <fullName evidence="1">Uncharacterized protein</fullName>
    </submittedName>
</protein>
<accession>A0ABT4RTP7</accession>
<dbReference type="EMBL" id="JAPCID010000069">
    <property type="protein sequence ID" value="MDA0141949.1"/>
    <property type="molecule type" value="Genomic_DNA"/>
</dbReference>
<comment type="caution">
    <text evidence="1">The sequence shown here is derived from an EMBL/GenBank/DDBJ whole genome shotgun (WGS) entry which is preliminary data.</text>
</comment>
<evidence type="ECO:0000313" key="2">
    <source>
        <dbReference type="Proteomes" id="UP001147700"/>
    </source>
</evidence>
<feature type="non-terminal residue" evidence="1">
    <location>
        <position position="189"/>
    </location>
</feature>
<sequence length="189" mass="20093">MQTVDSRLVLAWRVLGDDGDHLDPERWLALGRGLAAWPGAPLRVERRIVVPARDALVADCVIVTADGLGVIVDRLELERDVAQLVRPVLADARWRLLRGESALSREGLAFKALDAAELTPGPIEPLSPAMRASLAGAVGALAESCERAALAIELEPPAGDERGLRCRVRLLAADRLAPAALAHAAALCD</sequence>
<proteinExistence type="predicted"/>
<dbReference type="Proteomes" id="UP001147700">
    <property type="component" value="Unassembled WGS sequence"/>
</dbReference>
<dbReference type="RefSeq" id="WP_270006826.1">
    <property type="nucleotide sequence ID" value="NZ_JAPCID010000069.1"/>
</dbReference>
<keyword evidence="2" id="KW-1185">Reference proteome</keyword>
<evidence type="ECO:0000313" key="1">
    <source>
        <dbReference type="EMBL" id="MDA0141949.1"/>
    </source>
</evidence>
<name>A0ABT4RTP7_9ACTN</name>
<reference evidence="1" key="1">
    <citation type="submission" date="2022-10" db="EMBL/GenBank/DDBJ databases">
        <title>The WGS of Solirubrobacter sp. CPCC 204708.</title>
        <authorList>
            <person name="Jiang Z."/>
        </authorList>
    </citation>
    <scope>NUCLEOTIDE SEQUENCE</scope>
    <source>
        <strain evidence="1">CPCC 204708</strain>
    </source>
</reference>